<keyword evidence="3" id="KW-1185">Reference proteome</keyword>
<evidence type="ECO:0000313" key="2">
    <source>
        <dbReference type="EMBL" id="KAK2658305.1"/>
    </source>
</evidence>
<comment type="caution">
    <text evidence="2">The sequence shown here is derived from an EMBL/GenBank/DDBJ whole genome shotgun (WGS) entry which is preliminary data.</text>
</comment>
<reference evidence="2" key="1">
    <citation type="journal article" date="2023" name="Plant J.">
        <title>Genome sequences and population genomics provide insights into the demographic history, inbreeding, and mutation load of two 'living fossil' tree species of Dipteronia.</title>
        <authorList>
            <person name="Feng Y."/>
            <person name="Comes H.P."/>
            <person name="Chen J."/>
            <person name="Zhu S."/>
            <person name="Lu R."/>
            <person name="Zhang X."/>
            <person name="Li P."/>
            <person name="Qiu J."/>
            <person name="Olsen K.M."/>
            <person name="Qiu Y."/>
        </authorList>
    </citation>
    <scope>NUCLEOTIDE SEQUENCE</scope>
    <source>
        <strain evidence="2">KIB01</strain>
    </source>
</reference>
<proteinExistence type="predicted"/>
<evidence type="ECO:0000259" key="1">
    <source>
        <dbReference type="Pfam" id="PF10551"/>
    </source>
</evidence>
<dbReference type="AlphaFoldDB" id="A0AAD9XF01"/>
<dbReference type="Pfam" id="PF10551">
    <property type="entry name" value="MULE"/>
    <property type="match status" value="1"/>
</dbReference>
<gene>
    <name evidence="2" type="ORF">Ddye_004838</name>
</gene>
<dbReference type="InterPro" id="IPR018289">
    <property type="entry name" value="MULE_transposase_dom"/>
</dbReference>
<protein>
    <recommendedName>
        <fullName evidence="1">MULE transposase domain-containing protein</fullName>
    </recommendedName>
</protein>
<sequence length="281" mass="33232">MSVICIDATHLKAKTRGVLLVAVCKDGNEMIYPLAFGFTNSECTESWTWFLKKLYKLIQYSDRVLLVLDQYNGIFNAMEAIFSDAAHGICAYHLSQNLKRFCKQRDYVISLYYHATYVYHIKDFDRLMVELKETYHKVYDELQGVGIKMFSRSHCPRKRYFFMTTSIAELMNSCLVAFRKLSITAMAECIRDLLQRWFYYRRKNACEMSIYLTTFADKQIKDRIDTTQQCEIHLIHFNKFKVDGKWKVKTIDLDERSCSSREWDLDDLPCSHVIEICFPIF</sequence>
<dbReference type="Proteomes" id="UP001280121">
    <property type="component" value="Unassembled WGS sequence"/>
</dbReference>
<accession>A0AAD9XF01</accession>
<dbReference type="PANTHER" id="PTHR31973">
    <property type="entry name" value="POLYPROTEIN, PUTATIVE-RELATED"/>
    <property type="match status" value="1"/>
</dbReference>
<evidence type="ECO:0000313" key="3">
    <source>
        <dbReference type="Proteomes" id="UP001280121"/>
    </source>
</evidence>
<dbReference type="EMBL" id="JANJYI010000002">
    <property type="protein sequence ID" value="KAK2658305.1"/>
    <property type="molecule type" value="Genomic_DNA"/>
</dbReference>
<dbReference type="PANTHER" id="PTHR31973:SF195">
    <property type="entry name" value="MUDR FAMILY TRANSPOSASE"/>
    <property type="match status" value="1"/>
</dbReference>
<organism evidence="2 3">
    <name type="scientific">Dipteronia dyeriana</name>
    <dbReference type="NCBI Taxonomy" id="168575"/>
    <lineage>
        <taxon>Eukaryota</taxon>
        <taxon>Viridiplantae</taxon>
        <taxon>Streptophyta</taxon>
        <taxon>Embryophyta</taxon>
        <taxon>Tracheophyta</taxon>
        <taxon>Spermatophyta</taxon>
        <taxon>Magnoliopsida</taxon>
        <taxon>eudicotyledons</taxon>
        <taxon>Gunneridae</taxon>
        <taxon>Pentapetalae</taxon>
        <taxon>rosids</taxon>
        <taxon>malvids</taxon>
        <taxon>Sapindales</taxon>
        <taxon>Sapindaceae</taxon>
        <taxon>Hippocastanoideae</taxon>
        <taxon>Acereae</taxon>
        <taxon>Dipteronia</taxon>
    </lineage>
</organism>
<name>A0AAD9XF01_9ROSI</name>
<feature type="domain" description="MULE transposase" evidence="1">
    <location>
        <begin position="3"/>
        <end position="97"/>
    </location>
</feature>